<keyword evidence="2" id="KW-0456">Lyase</keyword>
<dbReference type="Pfam" id="PF14031">
    <property type="entry name" value="D-ser_dehydrat"/>
    <property type="match status" value="1"/>
</dbReference>
<dbReference type="Pfam" id="PF01168">
    <property type="entry name" value="Ala_racemase_N"/>
    <property type="match status" value="1"/>
</dbReference>
<proteinExistence type="inferred from homology"/>
<evidence type="ECO:0000256" key="2">
    <source>
        <dbReference type="ARBA" id="ARBA00023239"/>
    </source>
</evidence>
<dbReference type="Proteomes" id="UP001199916">
    <property type="component" value="Unassembled WGS sequence"/>
</dbReference>
<dbReference type="InterPro" id="IPR042208">
    <property type="entry name" value="D-ser_dehydrat-like_sf"/>
</dbReference>
<comment type="similarity">
    <text evidence="1">Belongs to the DSD1 family.</text>
</comment>
<dbReference type="RefSeq" id="WP_233697232.1">
    <property type="nucleotide sequence ID" value="NZ_JAJNBZ010000010.1"/>
</dbReference>
<dbReference type="Gene3D" id="3.20.20.10">
    <property type="entry name" value="Alanine racemase"/>
    <property type="match status" value="1"/>
</dbReference>
<dbReference type="InterPro" id="IPR029066">
    <property type="entry name" value="PLP-binding_barrel"/>
</dbReference>
<dbReference type="EC" id="5.1.1.1" evidence="4"/>
<evidence type="ECO:0000313" key="4">
    <source>
        <dbReference type="EMBL" id="MCE5170511.1"/>
    </source>
</evidence>
<dbReference type="SMART" id="SM01119">
    <property type="entry name" value="D-ser_dehydrat"/>
    <property type="match status" value="1"/>
</dbReference>
<evidence type="ECO:0000259" key="3">
    <source>
        <dbReference type="SMART" id="SM01119"/>
    </source>
</evidence>
<protein>
    <submittedName>
        <fullName evidence="4">Alanine racemase</fullName>
        <ecNumber evidence="4">5.1.1.1</ecNumber>
    </submittedName>
</protein>
<dbReference type="InterPro" id="IPR026956">
    <property type="entry name" value="D-ser_dehydrat-like_dom"/>
</dbReference>
<keyword evidence="4" id="KW-0413">Isomerase</keyword>
<dbReference type="EMBL" id="JAJNBZ010000010">
    <property type="protein sequence ID" value="MCE5170511.1"/>
    <property type="molecule type" value="Genomic_DNA"/>
</dbReference>
<comment type="caution">
    <text evidence="4">The sequence shown here is derived from an EMBL/GenBank/DDBJ whole genome shotgun (WGS) entry which is preliminary data.</text>
</comment>
<dbReference type="PANTHER" id="PTHR28004:SF2">
    <property type="entry name" value="D-SERINE DEHYDRATASE"/>
    <property type="match status" value="1"/>
</dbReference>
<keyword evidence="5" id="KW-1185">Reference proteome</keyword>
<evidence type="ECO:0000256" key="1">
    <source>
        <dbReference type="ARBA" id="ARBA00005323"/>
    </source>
</evidence>
<dbReference type="Gene3D" id="2.40.37.20">
    <property type="entry name" value="D-serine dehydratase-like domain"/>
    <property type="match status" value="1"/>
</dbReference>
<dbReference type="SUPFAM" id="SSF51419">
    <property type="entry name" value="PLP-binding barrel"/>
    <property type="match status" value="1"/>
</dbReference>
<feature type="domain" description="D-serine dehydratase-like" evidence="3">
    <location>
        <begin position="276"/>
        <end position="373"/>
    </location>
</feature>
<dbReference type="InterPro" id="IPR001608">
    <property type="entry name" value="Ala_racemase_N"/>
</dbReference>
<dbReference type="PANTHER" id="PTHR28004">
    <property type="entry name" value="ZGC:162816-RELATED"/>
    <property type="match status" value="1"/>
</dbReference>
<sequence>MTKELQIGQMENVAALSNLSVQHPQLAIAETPFLLIDLERTERNISAMAQAAAQNGVQLRPHLKTHKMPRIAQMQLHHGASGITAAKVSEAEIMVEHGILDIFIAYPLVTPSKVRRAIALTSRARIIVGVDSIAGAGILEEIAQECDVVLEVRLEIDTGLKRSGARAADIMPIAQFIAHCPHLQLGGIFTFRGALLNGEGTLDVQSAGRDEGLTMVRIADMLREAGHDIRDVSVGSTPTGTYAAAVPGVTEIRPGTYVFQDRMQVEFGGCMLDDCAGCVAVTVVSCPQDDIIIVDGGSKAFATDVQPNTPPLLLQGFGHIMEAPEAVLERLSEEHGTIRITAGHSFKVGDRLHIIPNHICSTLNLYNKAWLVQSDCAVHVPIEARGHSW</sequence>
<accession>A0ABS8YJK3</accession>
<gene>
    <name evidence="4" type="ORF">LQV63_14440</name>
</gene>
<evidence type="ECO:0000313" key="5">
    <source>
        <dbReference type="Proteomes" id="UP001199916"/>
    </source>
</evidence>
<name>A0ABS8YJK3_9BACL</name>
<organism evidence="4 5">
    <name type="scientific">Paenibacillus profundus</name>
    <dbReference type="NCBI Taxonomy" id="1173085"/>
    <lineage>
        <taxon>Bacteria</taxon>
        <taxon>Bacillati</taxon>
        <taxon>Bacillota</taxon>
        <taxon>Bacilli</taxon>
        <taxon>Bacillales</taxon>
        <taxon>Paenibacillaceae</taxon>
        <taxon>Paenibacillus</taxon>
    </lineage>
</organism>
<reference evidence="4 5" key="1">
    <citation type="submission" date="2021-11" db="EMBL/GenBank/DDBJ databases">
        <title>Draft genome sequence of Paenibacillus profundus YoMME, a new Gram-positive bacteria with exoelectrogenic properties.</title>
        <authorList>
            <person name="Hubenova Y."/>
            <person name="Hubenova E."/>
            <person name="Manasiev Y."/>
            <person name="Peykov S."/>
            <person name="Mitov M."/>
        </authorList>
    </citation>
    <scope>NUCLEOTIDE SEQUENCE [LARGE SCALE GENOMIC DNA]</scope>
    <source>
        <strain evidence="4 5">YoMME</strain>
    </source>
</reference>
<dbReference type="InterPro" id="IPR051466">
    <property type="entry name" value="D-amino_acid_metab_enzyme"/>
</dbReference>
<dbReference type="GO" id="GO:0008784">
    <property type="term" value="F:alanine racemase activity"/>
    <property type="evidence" value="ECO:0007669"/>
    <property type="project" value="UniProtKB-EC"/>
</dbReference>